<accession>A0A8S1ER84</accession>
<dbReference type="PANTHER" id="PTHR12854">
    <property type="entry name" value="ATAXIN 2-RELATED"/>
    <property type="match status" value="1"/>
</dbReference>
<feature type="domain" description="LsmAD" evidence="3">
    <location>
        <begin position="171"/>
        <end position="242"/>
    </location>
</feature>
<keyword evidence="5" id="KW-1185">Reference proteome</keyword>
<feature type="compositionally biased region" description="Basic and acidic residues" evidence="2">
    <location>
        <begin position="139"/>
        <end position="153"/>
    </location>
</feature>
<feature type="compositionally biased region" description="Low complexity" evidence="2">
    <location>
        <begin position="296"/>
        <end position="318"/>
    </location>
</feature>
<dbReference type="Pfam" id="PF14438">
    <property type="entry name" value="SM-ATX"/>
    <property type="match status" value="1"/>
</dbReference>
<feature type="compositionally biased region" description="Basic and acidic residues" evidence="2">
    <location>
        <begin position="480"/>
        <end position="490"/>
    </location>
</feature>
<feature type="region of interest" description="Disordered" evidence="2">
    <location>
        <begin position="403"/>
        <end position="510"/>
    </location>
</feature>
<feature type="compositionally biased region" description="Low complexity" evidence="2">
    <location>
        <begin position="749"/>
        <end position="796"/>
    </location>
</feature>
<proteinExistence type="inferred from homology"/>
<feature type="compositionally biased region" description="Low complexity" evidence="2">
    <location>
        <begin position="975"/>
        <end position="1015"/>
    </location>
</feature>
<organism evidence="4 5">
    <name type="scientific">Caenorhabditis bovis</name>
    <dbReference type="NCBI Taxonomy" id="2654633"/>
    <lineage>
        <taxon>Eukaryota</taxon>
        <taxon>Metazoa</taxon>
        <taxon>Ecdysozoa</taxon>
        <taxon>Nematoda</taxon>
        <taxon>Chromadorea</taxon>
        <taxon>Rhabditida</taxon>
        <taxon>Rhabditina</taxon>
        <taxon>Rhabditomorpha</taxon>
        <taxon>Rhabditoidea</taxon>
        <taxon>Rhabditidae</taxon>
        <taxon>Peloderinae</taxon>
        <taxon>Caenorhabditis</taxon>
    </lineage>
</organism>
<evidence type="ECO:0000256" key="2">
    <source>
        <dbReference type="SAM" id="MobiDB-lite"/>
    </source>
</evidence>
<feature type="compositionally biased region" description="Polar residues" evidence="2">
    <location>
        <begin position="338"/>
        <end position="374"/>
    </location>
</feature>
<feature type="compositionally biased region" description="Low complexity" evidence="2">
    <location>
        <begin position="954"/>
        <end position="966"/>
    </location>
</feature>
<feature type="compositionally biased region" description="Acidic residues" evidence="2">
    <location>
        <begin position="117"/>
        <end position="134"/>
    </location>
</feature>
<dbReference type="GO" id="GO:0003729">
    <property type="term" value="F:mRNA binding"/>
    <property type="evidence" value="ECO:0007669"/>
    <property type="project" value="TreeGrafter"/>
</dbReference>
<evidence type="ECO:0000313" key="4">
    <source>
        <dbReference type="EMBL" id="CAB3402588.1"/>
    </source>
</evidence>
<feature type="compositionally biased region" description="Low complexity" evidence="2">
    <location>
        <begin position="240"/>
        <end position="262"/>
    </location>
</feature>
<evidence type="ECO:0000256" key="1">
    <source>
        <dbReference type="ARBA" id="ARBA00007503"/>
    </source>
</evidence>
<gene>
    <name evidence="4" type="ORF">CBOVIS_LOCUS5186</name>
</gene>
<feature type="compositionally biased region" description="Basic and acidic residues" evidence="2">
    <location>
        <begin position="216"/>
        <end position="230"/>
    </location>
</feature>
<feature type="compositionally biased region" description="Low complexity" evidence="2">
    <location>
        <begin position="432"/>
        <end position="449"/>
    </location>
</feature>
<evidence type="ECO:0000313" key="5">
    <source>
        <dbReference type="Proteomes" id="UP000494206"/>
    </source>
</evidence>
<evidence type="ECO:0000259" key="3">
    <source>
        <dbReference type="SMART" id="SM01272"/>
    </source>
</evidence>
<dbReference type="EMBL" id="CADEPM010000003">
    <property type="protein sequence ID" value="CAB3402588.1"/>
    <property type="molecule type" value="Genomic_DNA"/>
</dbReference>
<dbReference type="OrthoDB" id="2275718at2759"/>
<dbReference type="SMART" id="SM01272">
    <property type="entry name" value="LsmAD"/>
    <property type="match status" value="1"/>
</dbReference>
<comment type="caution">
    <text evidence="4">The sequence shown here is derived from an EMBL/GenBank/DDBJ whole genome shotgun (WGS) entry which is preliminary data.</text>
</comment>
<feature type="compositionally biased region" description="Polar residues" evidence="2">
    <location>
        <begin position="827"/>
        <end position="839"/>
    </location>
</feature>
<feature type="region of interest" description="Disordered" evidence="2">
    <location>
        <begin position="709"/>
        <end position="854"/>
    </location>
</feature>
<dbReference type="GO" id="GO:0034063">
    <property type="term" value="P:stress granule assembly"/>
    <property type="evidence" value="ECO:0007669"/>
    <property type="project" value="TreeGrafter"/>
</dbReference>
<comment type="similarity">
    <text evidence="1">Belongs to the ataxin-2 family.</text>
</comment>
<dbReference type="InterPro" id="IPR025852">
    <property type="entry name" value="SM_dom_ATX"/>
</dbReference>
<dbReference type="InterPro" id="IPR009604">
    <property type="entry name" value="LsmAD_domain"/>
</dbReference>
<feature type="region of interest" description="Disordered" evidence="2">
    <location>
        <begin position="954"/>
        <end position="1015"/>
    </location>
</feature>
<dbReference type="PANTHER" id="PTHR12854:SF7">
    <property type="entry name" value="ATAXIN-2 HOMOLOG"/>
    <property type="match status" value="1"/>
</dbReference>
<sequence length="1015" mass="111360">MNHYRSAKNQASLNTSALLLTINDMLGKDVTVTGRDGSKYTGILTACSPEMDLGLSFAYKITESNQRNLLPKRSEIEDKMQFHFSDIVGVSACATEEKPGTRAMGFATDRDYHGTNDDLDDPDFEEWNADEDEGVGGSIEEHENSNDLPDQRNRRGNGWSVDEMFKVNEKLNVKSTFKEDLTQYTTVGVEGTEEDRRRADQLAREIEQNQSSKFYAKLENDDVERDLDKETGEDDFEAVGSNNRRGNNNSGYNQQQNRRSNNMAPNGQPINRRADGLKSSTDRRNSGVPGNQNRHNQQGYSQSSGSSKNMNNSYNNRRQGSHEEYQNDWQMSKGKKSNAGNNSTNNSIVDGSSAPNNQKFQKQMLESRNSQRQPTESEKQGSRVADLKHWNKEYPIMLNAEEKEPVAASTSTSSAWNHGPPSSLVSNAKANAAPSVTSTTQSSPSTSASNVDQQVRQKSAKTDDTESASTSATSGVISGSDDKNENKSSDGNENALGHTDTSDTSSNAEGTNKVASFKFNVNAPEFKPRFPPSTPTAPIAVIPAQQQQFASEQFVAAHPQQIHTPNAQQAAIQMQGQPIIPAQSIVPQMQVQHVMWPQHAQQYSPYPMVPQQIQAMPIHRGQAQNGAQIYGAPIASNANAVPAQAAQAYYPPNQYAGQMHGGQYQQIPATQGQMIVGPAGAQSGAPTAAFTQQAGQQRYSQQVYMIQPQQGQRFQGPPPSHEQQQYANQQQQQGAPQSHPNSQPPTPGPQQSGQQQQQPQQQQQQNLQQQNSQQQQSQQQPPSQAQSVASSAPAGGMRQGTDTGSSGSLSGSAASQSGAQQQRSVSPNPQGVPQPSVLQPNVVGIPPPHQPTQQAPVHYMQMPIAAHPAHPSQHYYQQACLDIIQCCRNCLLICSLLMFKSWPVYYQASMMYQQPHMQMAQHGAMGQVIPSDNNMDPNMMQPYLDNYGNYVQGYYGPPQQHQQHGGPMSRQNSLPQYQQQPQHPQQPQTQGNNSNAPPPQQQQQQQSGVAQSQGQ</sequence>
<feature type="compositionally biased region" description="Basic and acidic residues" evidence="2">
    <location>
        <begin position="375"/>
        <end position="388"/>
    </location>
</feature>
<feature type="compositionally biased region" description="Low complexity" evidence="2">
    <location>
        <begin position="723"/>
        <end position="741"/>
    </location>
</feature>
<dbReference type="AlphaFoldDB" id="A0A8S1ER84"/>
<name>A0A8S1ER84_9PELO</name>
<feature type="region of interest" description="Disordered" evidence="2">
    <location>
        <begin position="213"/>
        <end position="388"/>
    </location>
</feature>
<feature type="compositionally biased region" description="Basic and acidic residues" evidence="2">
    <location>
        <begin position="272"/>
        <end position="285"/>
    </location>
</feature>
<feature type="compositionally biased region" description="Low complexity" evidence="2">
    <location>
        <begin position="804"/>
        <end position="826"/>
    </location>
</feature>
<dbReference type="Proteomes" id="UP000494206">
    <property type="component" value="Unassembled WGS sequence"/>
</dbReference>
<reference evidence="4 5" key="1">
    <citation type="submission" date="2020-04" db="EMBL/GenBank/DDBJ databases">
        <authorList>
            <person name="Laetsch R D."/>
            <person name="Stevens L."/>
            <person name="Kumar S."/>
            <person name="Blaxter L. M."/>
        </authorList>
    </citation>
    <scope>NUCLEOTIDE SEQUENCE [LARGE SCALE GENOMIC DNA]</scope>
</reference>
<dbReference type="InterPro" id="IPR045117">
    <property type="entry name" value="ATXN2-like"/>
</dbReference>
<dbReference type="GO" id="GO:0010494">
    <property type="term" value="C:cytoplasmic stress granule"/>
    <property type="evidence" value="ECO:0007669"/>
    <property type="project" value="TreeGrafter"/>
</dbReference>
<protein>
    <recommendedName>
        <fullName evidence="3">LsmAD domain-containing protein</fullName>
    </recommendedName>
</protein>
<feature type="region of interest" description="Disordered" evidence="2">
    <location>
        <begin position="104"/>
        <end position="158"/>
    </location>
</feature>